<dbReference type="Pfam" id="PF22022">
    <property type="entry name" value="Phage_int_M"/>
    <property type="match status" value="1"/>
</dbReference>
<dbReference type="GO" id="GO:0003677">
    <property type="term" value="F:DNA binding"/>
    <property type="evidence" value="ECO:0007669"/>
    <property type="project" value="UniProtKB-UniRule"/>
</dbReference>
<proteinExistence type="inferred from homology"/>
<accession>B3G1R2</accession>
<evidence type="ECO:0000259" key="7">
    <source>
        <dbReference type="PROSITE" id="PS51898"/>
    </source>
</evidence>
<comment type="similarity">
    <text evidence="1">Belongs to the 'phage' integrase family.</text>
</comment>
<dbReference type="Gene3D" id="1.10.443.10">
    <property type="entry name" value="Intergrase catalytic core"/>
    <property type="match status" value="1"/>
</dbReference>
<dbReference type="InterPro" id="IPR013762">
    <property type="entry name" value="Integrase-like_cat_sf"/>
</dbReference>
<reference evidence="9" key="1">
    <citation type="journal article" date="2008" name="Genomics">
        <title>Large-insert genome analysis technology detects structural variation in Pseudomonas aeruginosa clinical strains from cystic fibrosis patients.</title>
        <authorList>
            <person name="Hayden H.S."/>
            <person name="Gillett W."/>
            <person name="Saenphimmachak C."/>
            <person name="Lim R."/>
            <person name="Zhou Y."/>
            <person name="Jacobs M.A."/>
            <person name="Chang J."/>
            <person name="Rohmer L."/>
            <person name="D'Argenio D.A."/>
            <person name="Palmieri A."/>
            <person name="Levy R."/>
            <person name="Haugen E."/>
            <person name="Wong G.K."/>
            <person name="Brittnacher M.J."/>
            <person name="Burns J.L."/>
            <person name="Miller S.I."/>
            <person name="Olson M.V."/>
            <person name="Kaul R."/>
        </authorList>
    </citation>
    <scope>NUCLEOTIDE SEQUENCE</scope>
    <source>
        <strain evidence="9">PACS458</strain>
    </source>
</reference>
<feature type="domain" description="Core-binding (CB)" evidence="8">
    <location>
        <begin position="76"/>
        <end position="161"/>
    </location>
</feature>
<dbReference type="InterPro" id="IPR010998">
    <property type="entry name" value="Integrase_recombinase_N"/>
</dbReference>
<evidence type="ECO:0000256" key="3">
    <source>
        <dbReference type="ARBA" id="ARBA00023125"/>
    </source>
</evidence>
<dbReference type="InterPro" id="IPR011010">
    <property type="entry name" value="DNA_brk_join_enz"/>
</dbReference>
<keyword evidence="2" id="KW-0229">DNA integration</keyword>
<dbReference type="InterPro" id="IPR044068">
    <property type="entry name" value="CB"/>
</dbReference>
<dbReference type="PANTHER" id="PTHR30629">
    <property type="entry name" value="PROPHAGE INTEGRASE"/>
    <property type="match status" value="1"/>
</dbReference>
<keyword evidence="3 5" id="KW-0238">DNA-binding</keyword>
<dbReference type="Pfam" id="PF09003">
    <property type="entry name" value="Arm-DNA-bind_1"/>
    <property type="match status" value="1"/>
</dbReference>
<dbReference type="InterPro" id="IPR053876">
    <property type="entry name" value="Phage_int_M"/>
</dbReference>
<keyword evidence="4" id="KW-0233">DNA recombination</keyword>
<feature type="compositionally biased region" description="Basic and acidic residues" evidence="6">
    <location>
        <begin position="1"/>
        <end position="11"/>
    </location>
</feature>
<evidence type="ECO:0000256" key="6">
    <source>
        <dbReference type="SAM" id="MobiDB-lite"/>
    </source>
</evidence>
<dbReference type="EMBL" id="EU595743">
    <property type="protein sequence ID" value="ACD38974.1"/>
    <property type="molecule type" value="Genomic_DNA"/>
</dbReference>
<name>B3G1R2_PSEAI</name>
<dbReference type="Gene3D" id="1.10.150.130">
    <property type="match status" value="1"/>
</dbReference>
<organism evidence="9">
    <name type="scientific">Pseudomonas aeruginosa</name>
    <dbReference type="NCBI Taxonomy" id="287"/>
    <lineage>
        <taxon>Bacteria</taxon>
        <taxon>Pseudomonadati</taxon>
        <taxon>Pseudomonadota</taxon>
        <taxon>Gammaproteobacteria</taxon>
        <taxon>Pseudomonadales</taxon>
        <taxon>Pseudomonadaceae</taxon>
        <taxon>Pseudomonas</taxon>
    </lineage>
</organism>
<evidence type="ECO:0000256" key="2">
    <source>
        <dbReference type="ARBA" id="ARBA00022908"/>
    </source>
</evidence>
<dbReference type="PANTHER" id="PTHR30629:SF2">
    <property type="entry name" value="PROPHAGE INTEGRASE INTS-RELATED"/>
    <property type="match status" value="1"/>
</dbReference>
<dbReference type="InterPro" id="IPR050808">
    <property type="entry name" value="Phage_Integrase"/>
</dbReference>
<evidence type="ECO:0000256" key="4">
    <source>
        <dbReference type="ARBA" id="ARBA00023172"/>
    </source>
</evidence>
<protein>
    <submittedName>
        <fullName evidence="9">Phage integrase</fullName>
    </submittedName>
</protein>
<dbReference type="GO" id="GO:0006310">
    <property type="term" value="P:DNA recombination"/>
    <property type="evidence" value="ECO:0007669"/>
    <property type="project" value="UniProtKB-KW"/>
</dbReference>
<sequence length="367" mass="41643">MAPRPRKEGSKDLPPNLYKKTDSRSGVTYYAYRDPVSGRMFGLGKDKARAIREAIEANHTESLQPTIADRLSSEPSRPPRLFDDWLTEYEKIYVERGLAAASVRNTRMRLKRLRARFGTMDIRDIGTIDVAGYFSEMAKEGKAQMARAMRSLLRDVFMESMAAGWTDKNPVEVTKAARVKIKRERLTLETWRLIYAEAKQPWLKRAMELAVITGQRREDLAAMQFKDEQDGYLQVVQSKTGMRLRISTSIGLAVLGLDLSSVIKSCRGRVLSRYMIHHHRTISRAKAGQPIMLDTISAAFADARDRAAKKHGLDFGASPPSFHEMRSLAARLHEEEGRDAQRLLGHRSAKMTDLYRDSRGAEWIDVA</sequence>
<dbReference type="InterPro" id="IPR002104">
    <property type="entry name" value="Integrase_catalytic"/>
</dbReference>
<dbReference type="GO" id="GO:0008907">
    <property type="term" value="F:integrase activity"/>
    <property type="evidence" value="ECO:0007669"/>
    <property type="project" value="InterPro"/>
</dbReference>
<dbReference type="SUPFAM" id="SSF54171">
    <property type="entry name" value="DNA-binding domain"/>
    <property type="match status" value="1"/>
</dbReference>
<dbReference type="AlphaFoldDB" id="B3G1R2"/>
<feature type="region of interest" description="Disordered" evidence="6">
    <location>
        <begin position="1"/>
        <end position="22"/>
    </location>
</feature>
<dbReference type="Pfam" id="PF00589">
    <property type="entry name" value="Phage_integrase"/>
    <property type="match status" value="1"/>
</dbReference>
<evidence type="ECO:0000313" key="9">
    <source>
        <dbReference type="EMBL" id="ACD38974.1"/>
    </source>
</evidence>
<gene>
    <name evidence="9" type="ORF">PACL_0734</name>
</gene>
<dbReference type="PROSITE" id="PS51898">
    <property type="entry name" value="TYR_RECOMBINASE"/>
    <property type="match status" value="1"/>
</dbReference>
<feature type="domain" description="Tyr recombinase" evidence="7">
    <location>
        <begin position="181"/>
        <end position="367"/>
    </location>
</feature>
<dbReference type="InterPro" id="IPR015094">
    <property type="entry name" value="Integrase_lambda-typ_DNA-bd_N"/>
</dbReference>
<evidence type="ECO:0000256" key="1">
    <source>
        <dbReference type="ARBA" id="ARBA00008857"/>
    </source>
</evidence>
<dbReference type="InterPro" id="IPR016177">
    <property type="entry name" value="DNA-bd_dom_sf"/>
</dbReference>
<evidence type="ECO:0000256" key="5">
    <source>
        <dbReference type="PROSITE-ProRule" id="PRU01248"/>
    </source>
</evidence>
<evidence type="ECO:0000259" key="8">
    <source>
        <dbReference type="PROSITE" id="PS51900"/>
    </source>
</evidence>
<dbReference type="Gene3D" id="3.30.160.60">
    <property type="entry name" value="Classic Zinc Finger"/>
    <property type="match status" value="1"/>
</dbReference>
<dbReference type="PROSITE" id="PS51900">
    <property type="entry name" value="CB"/>
    <property type="match status" value="1"/>
</dbReference>
<dbReference type="SUPFAM" id="SSF56349">
    <property type="entry name" value="DNA breaking-rejoining enzymes"/>
    <property type="match status" value="1"/>
</dbReference>